<reference evidence="1 2" key="1">
    <citation type="submission" date="2021-05" db="EMBL/GenBank/DDBJ databases">
        <title>Croceibacterium sp. LX-88 genome sequence.</title>
        <authorList>
            <person name="Luo X."/>
        </authorList>
    </citation>
    <scope>NUCLEOTIDE SEQUENCE [LARGE SCALE GENOMIC DNA]</scope>
    <source>
        <strain evidence="1 2">LX-88</strain>
    </source>
</reference>
<evidence type="ECO:0000313" key="2">
    <source>
        <dbReference type="Proteomes" id="UP000811255"/>
    </source>
</evidence>
<organism evidence="1 2">
    <name type="scientific">Croceibacterium selenioxidans</name>
    <dbReference type="NCBI Taxonomy" id="2838833"/>
    <lineage>
        <taxon>Bacteria</taxon>
        <taxon>Pseudomonadati</taxon>
        <taxon>Pseudomonadota</taxon>
        <taxon>Alphaproteobacteria</taxon>
        <taxon>Sphingomonadales</taxon>
        <taxon>Erythrobacteraceae</taxon>
        <taxon>Croceibacterium</taxon>
    </lineage>
</organism>
<comment type="caution">
    <text evidence="1">The sequence shown here is derived from an EMBL/GenBank/DDBJ whole genome shotgun (WGS) entry which is preliminary data.</text>
</comment>
<dbReference type="RefSeq" id="WP_214535679.1">
    <property type="nucleotide sequence ID" value="NZ_JAHFVK010000001.1"/>
</dbReference>
<keyword evidence="2" id="KW-1185">Reference proteome</keyword>
<dbReference type="InterPro" id="IPR046562">
    <property type="entry name" value="DUF6717"/>
</dbReference>
<protein>
    <recommendedName>
        <fullName evidence="3">DUF695 domain-containing protein</fullName>
    </recommendedName>
</protein>
<dbReference type="EMBL" id="JAHFVK010000001">
    <property type="protein sequence ID" value="MBT2134354.1"/>
    <property type="molecule type" value="Genomic_DNA"/>
</dbReference>
<name>A0ABS5W3S8_9SPHN</name>
<gene>
    <name evidence="1" type="ORF">KK137_08420</name>
</gene>
<sequence>MNAINVIAPYRYLDMWVFDDPRVGLTAEPFVGGADTMIDQVTADIPNAGAGFVMVFSSTPFPGHQFRLEWRREERGGNVYYSSELEAEGWLCPALFRYFDETPPEIYVQVKPKPGG</sequence>
<dbReference type="Proteomes" id="UP000811255">
    <property type="component" value="Unassembled WGS sequence"/>
</dbReference>
<accession>A0ABS5W3S8</accession>
<dbReference type="Pfam" id="PF20475">
    <property type="entry name" value="DUF6717"/>
    <property type="match status" value="1"/>
</dbReference>
<proteinExistence type="predicted"/>
<evidence type="ECO:0000313" key="1">
    <source>
        <dbReference type="EMBL" id="MBT2134354.1"/>
    </source>
</evidence>
<evidence type="ECO:0008006" key="3">
    <source>
        <dbReference type="Google" id="ProtNLM"/>
    </source>
</evidence>